<dbReference type="EMBL" id="VCMV01000050">
    <property type="protein sequence ID" value="KAB0265004.1"/>
    <property type="molecule type" value="Genomic_DNA"/>
</dbReference>
<comment type="similarity">
    <text evidence="1 3">Belongs to the short-chain dehydrogenases/reductases (SDR) family.</text>
</comment>
<evidence type="ECO:0000256" key="4">
    <source>
        <dbReference type="SAM" id="Phobius"/>
    </source>
</evidence>
<accession>A0A5N3P5K0</accession>
<keyword evidence="4" id="KW-0812">Transmembrane</keyword>
<keyword evidence="2" id="KW-0560">Oxidoreductase</keyword>
<dbReference type="Pfam" id="PF00106">
    <property type="entry name" value="adh_short"/>
    <property type="match status" value="1"/>
</dbReference>
<evidence type="ECO:0000256" key="1">
    <source>
        <dbReference type="ARBA" id="ARBA00006484"/>
    </source>
</evidence>
<sequence length="332" mass="35098">MRLNLKPIRDQTIVITGASSGIGLATARQAAEAGARVFLVSRNEAALARICHDLTARGYEAAFAVADVGDAAALRAAAQQAIARFDGFDAWVNIAGVAIYAKLLDTPIQEHARLFRTNYWGVVNGAAAAIPHLKKYGGAFITIGSVASDIGTPILGAYAASKHAVKGFIDSLRIELIAERAPVSVTLIKPSGIASPLPEHAANHFDCAVKSPPPTYAPELVADVILHAVTHQRREITVGGVGFLQIIGAAHTPHLMDRISAAFIPLMKDTSRRREAKNNLFEAGFSGEVRSRFQSSRRVSLYTTGTLHSFVVAGLGALALGIALAAAARARR</sequence>
<dbReference type="Gene3D" id="3.40.50.720">
    <property type="entry name" value="NAD(P)-binding Rossmann-like Domain"/>
    <property type="match status" value="1"/>
</dbReference>
<dbReference type="PANTHER" id="PTHR44196:SF1">
    <property type="entry name" value="DEHYDROGENASE_REDUCTASE SDR FAMILY MEMBER 7B"/>
    <property type="match status" value="1"/>
</dbReference>
<feature type="transmembrane region" description="Helical" evidence="4">
    <location>
        <begin position="307"/>
        <end position="328"/>
    </location>
</feature>
<dbReference type="PRINTS" id="PR00081">
    <property type="entry name" value="GDHRDH"/>
</dbReference>
<protein>
    <submittedName>
        <fullName evidence="6">SDR family NAD(P)-dependent oxidoreductase</fullName>
    </submittedName>
</protein>
<reference evidence="6 7" key="1">
    <citation type="journal article" date="2019" name="Microorganisms">
        <title>Genome Insights into the Novel Species Microvirga brassicacearum, a Rapeseed Endophyte with Biotechnological Potential.</title>
        <authorList>
            <person name="Jimenez-Gomez A."/>
            <person name="Saati-Santamaria Z."/>
            <person name="Igual J.M."/>
            <person name="Rivas R."/>
            <person name="Mateos P.F."/>
            <person name="Garcia-Fraile P."/>
        </authorList>
    </citation>
    <scope>NUCLEOTIDE SEQUENCE [LARGE SCALE GENOMIC DNA]</scope>
    <source>
        <strain evidence="6 7">CDVBN77</strain>
    </source>
</reference>
<dbReference type="InterPro" id="IPR036291">
    <property type="entry name" value="NAD(P)-bd_dom_sf"/>
</dbReference>
<name>A0A5N3P5K0_9HYPH</name>
<dbReference type="NCBIfam" id="NF005495">
    <property type="entry name" value="PRK07109.1"/>
    <property type="match status" value="1"/>
</dbReference>
<comment type="caution">
    <text evidence="6">The sequence shown here is derived from an EMBL/GenBank/DDBJ whole genome shotgun (WGS) entry which is preliminary data.</text>
</comment>
<evidence type="ECO:0000259" key="5">
    <source>
        <dbReference type="SMART" id="SM00822"/>
    </source>
</evidence>
<dbReference type="PRINTS" id="PR00080">
    <property type="entry name" value="SDRFAMILY"/>
</dbReference>
<evidence type="ECO:0000313" key="6">
    <source>
        <dbReference type="EMBL" id="KAB0265004.1"/>
    </source>
</evidence>
<dbReference type="Proteomes" id="UP000325684">
    <property type="component" value="Unassembled WGS sequence"/>
</dbReference>
<dbReference type="OrthoDB" id="9781689at2"/>
<dbReference type="GO" id="GO:0016020">
    <property type="term" value="C:membrane"/>
    <property type="evidence" value="ECO:0007669"/>
    <property type="project" value="TreeGrafter"/>
</dbReference>
<dbReference type="InterPro" id="IPR020904">
    <property type="entry name" value="Sc_DH/Rdtase_CS"/>
</dbReference>
<evidence type="ECO:0000256" key="2">
    <source>
        <dbReference type="ARBA" id="ARBA00023002"/>
    </source>
</evidence>
<dbReference type="PANTHER" id="PTHR44196">
    <property type="entry name" value="DEHYDROGENASE/REDUCTASE SDR FAMILY MEMBER 7B"/>
    <property type="match status" value="1"/>
</dbReference>
<keyword evidence="7" id="KW-1185">Reference proteome</keyword>
<gene>
    <name evidence="6" type="ORF">FEZ63_20570</name>
</gene>
<dbReference type="RefSeq" id="WP_150948007.1">
    <property type="nucleotide sequence ID" value="NZ_VCMV01000050.1"/>
</dbReference>
<feature type="domain" description="Ketoreductase" evidence="5">
    <location>
        <begin position="11"/>
        <end position="196"/>
    </location>
</feature>
<dbReference type="SUPFAM" id="SSF51735">
    <property type="entry name" value="NAD(P)-binding Rossmann-fold domains"/>
    <property type="match status" value="1"/>
</dbReference>
<dbReference type="AlphaFoldDB" id="A0A5N3P5K0"/>
<evidence type="ECO:0000313" key="7">
    <source>
        <dbReference type="Proteomes" id="UP000325684"/>
    </source>
</evidence>
<dbReference type="InterPro" id="IPR002347">
    <property type="entry name" value="SDR_fam"/>
</dbReference>
<dbReference type="GO" id="GO:0016491">
    <property type="term" value="F:oxidoreductase activity"/>
    <property type="evidence" value="ECO:0007669"/>
    <property type="project" value="UniProtKB-KW"/>
</dbReference>
<evidence type="ECO:0000256" key="3">
    <source>
        <dbReference type="RuleBase" id="RU000363"/>
    </source>
</evidence>
<keyword evidence="4" id="KW-1133">Transmembrane helix</keyword>
<organism evidence="6 7">
    <name type="scientific">Microvirga brassicacearum</name>
    <dbReference type="NCBI Taxonomy" id="2580413"/>
    <lineage>
        <taxon>Bacteria</taxon>
        <taxon>Pseudomonadati</taxon>
        <taxon>Pseudomonadota</taxon>
        <taxon>Alphaproteobacteria</taxon>
        <taxon>Hyphomicrobiales</taxon>
        <taxon>Methylobacteriaceae</taxon>
        <taxon>Microvirga</taxon>
    </lineage>
</organism>
<keyword evidence="4" id="KW-0472">Membrane</keyword>
<dbReference type="PROSITE" id="PS00061">
    <property type="entry name" value="ADH_SHORT"/>
    <property type="match status" value="1"/>
</dbReference>
<proteinExistence type="inferred from homology"/>
<dbReference type="SMART" id="SM00822">
    <property type="entry name" value="PKS_KR"/>
    <property type="match status" value="1"/>
</dbReference>
<dbReference type="InterPro" id="IPR057326">
    <property type="entry name" value="KR_dom"/>
</dbReference>